<proteinExistence type="predicted"/>
<organism evidence="1 2">
    <name type="scientific">Racocetra persica</name>
    <dbReference type="NCBI Taxonomy" id="160502"/>
    <lineage>
        <taxon>Eukaryota</taxon>
        <taxon>Fungi</taxon>
        <taxon>Fungi incertae sedis</taxon>
        <taxon>Mucoromycota</taxon>
        <taxon>Glomeromycotina</taxon>
        <taxon>Glomeromycetes</taxon>
        <taxon>Diversisporales</taxon>
        <taxon>Gigasporaceae</taxon>
        <taxon>Racocetra</taxon>
    </lineage>
</organism>
<comment type="caution">
    <text evidence="1">The sequence shown here is derived from an EMBL/GenBank/DDBJ whole genome shotgun (WGS) entry which is preliminary data.</text>
</comment>
<accession>A0ACA9PP50</accession>
<keyword evidence="2" id="KW-1185">Reference proteome</keyword>
<feature type="non-terminal residue" evidence="1">
    <location>
        <position position="1"/>
    </location>
</feature>
<sequence>NLHLVHERISLILENQYNEIKAMVAKDKTQVSHEQNILFYAELITKISSYALKKEHEQFDKVLHAFPVNPLESYTSIFTMTMGLLYAHTIQECLGYRKLIITTTARIHQRYVSLLSSQQHTRGWPVGSENKAQSLTKRNLSTFESEKARMNRRKCGVCKKVGYNSRICPDRVVDMY</sequence>
<reference evidence="1" key="1">
    <citation type="submission" date="2021-06" db="EMBL/GenBank/DDBJ databases">
        <authorList>
            <person name="Kallberg Y."/>
            <person name="Tangrot J."/>
            <person name="Rosling A."/>
        </authorList>
    </citation>
    <scope>NUCLEOTIDE SEQUENCE</scope>
    <source>
        <strain evidence="1">MA461A</strain>
    </source>
</reference>
<protein>
    <submittedName>
        <fullName evidence="1">4817_t:CDS:1</fullName>
    </submittedName>
</protein>
<evidence type="ECO:0000313" key="1">
    <source>
        <dbReference type="EMBL" id="CAG8718170.1"/>
    </source>
</evidence>
<name>A0ACA9PP50_9GLOM</name>
<dbReference type="EMBL" id="CAJVQC010022486">
    <property type="protein sequence ID" value="CAG8718170.1"/>
    <property type="molecule type" value="Genomic_DNA"/>
</dbReference>
<gene>
    <name evidence="1" type="ORF">RPERSI_LOCUS11073</name>
</gene>
<dbReference type="Proteomes" id="UP000789920">
    <property type="component" value="Unassembled WGS sequence"/>
</dbReference>
<evidence type="ECO:0000313" key="2">
    <source>
        <dbReference type="Proteomes" id="UP000789920"/>
    </source>
</evidence>